<accession>A0A392Q939</accession>
<dbReference type="AlphaFoldDB" id="A0A392Q939"/>
<reference evidence="2 3" key="1">
    <citation type="journal article" date="2018" name="Front. Plant Sci.">
        <title>Red Clover (Trifolium pratense) and Zigzag Clover (T. medium) - A Picture of Genomic Similarities and Differences.</title>
        <authorList>
            <person name="Dluhosova J."/>
            <person name="Istvanek J."/>
            <person name="Nedelnik J."/>
            <person name="Repkova J."/>
        </authorList>
    </citation>
    <scope>NUCLEOTIDE SEQUENCE [LARGE SCALE GENOMIC DNA]</scope>
    <source>
        <strain evidence="3">cv. 10/8</strain>
        <tissue evidence="2">Leaf</tissue>
    </source>
</reference>
<keyword evidence="1" id="KW-0472">Membrane</keyword>
<keyword evidence="3" id="KW-1185">Reference proteome</keyword>
<sequence>MFPLGSSLLSQRDKGLFFWESVIAAVVVVILHGLQLLLLVWIPPSLSFQGFFVHLCSCFLRGGGCSITRSFDSDKDVCTGSVQLVQYPYIKAIQTLFE</sequence>
<organism evidence="2 3">
    <name type="scientific">Trifolium medium</name>
    <dbReference type="NCBI Taxonomy" id="97028"/>
    <lineage>
        <taxon>Eukaryota</taxon>
        <taxon>Viridiplantae</taxon>
        <taxon>Streptophyta</taxon>
        <taxon>Embryophyta</taxon>
        <taxon>Tracheophyta</taxon>
        <taxon>Spermatophyta</taxon>
        <taxon>Magnoliopsida</taxon>
        <taxon>eudicotyledons</taxon>
        <taxon>Gunneridae</taxon>
        <taxon>Pentapetalae</taxon>
        <taxon>rosids</taxon>
        <taxon>fabids</taxon>
        <taxon>Fabales</taxon>
        <taxon>Fabaceae</taxon>
        <taxon>Papilionoideae</taxon>
        <taxon>50 kb inversion clade</taxon>
        <taxon>NPAAA clade</taxon>
        <taxon>Hologalegina</taxon>
        <taxon>IRL clade</taxon>
        <taxon>Trifolieae</taxon>
        <taxon>Trifolium</taxon>
    </lineage>
</organism>
<dbReference type="Proteomes" id="UP000265520">
    <property type="component" value="Unassembled WGS sequence"/>
</dbReference>
<feature type="transmembrane region" description="Helical" evidence="1">
    <location>
        <begin position="16"/>
        <end position="42"/>
    </location>
</feature>
<comment type="caution">
    <text evidence="2">The sequence shown here is derived from an EMBL/GenBank/DDBJ whole genome shotgun (WGS) entry which is preliminary data.</text>
</comment>
<protein>
    <submittedName>
        <fullName evidence="2">Uncharacterized protein</fullName>
    </submittedName>
</protein>
<proteinExistence type="predicted"/>
<name>A0A392Q939_9FABA</name>
<keyword evidence="1" id="KW-0812">Transmembrane</keyword>
<feature type="non-terminal residue" evidence="2">
    <location>
        <position position="98"/>
    </location>
</feature>
<evidence type="ECO:0000313" key="3">
    <source>
        <dbReference type="Proteomes" id="UP000265520"/>
    </source>
</evidence>
<keyword evidence="1" id="KW-1133">Transmembrane helix</keyword>
<evidence type="ECO:0000313" key="2">
    <source>
        <dbReference type="EMBL" id="MCI20407.1"/>
    </source>
</evidence>
<evidence type="ECO:0000256" key="1">
    <source>
        <dbReference type="SAM" id="Phobius"/>
    </source>
</evidence>
<dbReference type="EMBL" id="LXQA010119682">
    <property type="protein sequence ID" value="MCI20407.1"/>
    <property type="molecule type" value="Genomic_DNA"/>
</dbReference>